<dbReference type="InterPro" id="IPR012337">
    <property type="entry name" value="RNaseH-like_sf"/>
</dbReference>
<organism evidence="3 4">
    <name type="scientific">Gymnopus androsaceus JB14</name>
    <dbReference type="NCBI Taxonomy" id="1447944"/>
    <lineage>
        <taxon>Eukaryota</taxon>
        <taxon>Fungi</taxon>
        <taxon>Dikarya</taxon>
        <taxon>Basidiomycota</taxon>
        <taxon>Agaricomycotina</taxon>
        <taxon>Agaricomycetes</taxon>
        <taxon>Agaricomycetidae</taxon>
        <taxon>Agaricales</taxon>
        <taxon>Marasmiineae</taxon>
        <taxon>Omphalotaceae</taxon>
        <taxon>Gymnopus</taxon>
    </lineage>
</organism>
<dbReference type="Pfam" id="PF20499">
    <property type="entry name" value="DUF6729"/>
    <property type="match status" value="1"/>
</dbReference>
<dbReference type="OrthoDB" id="3038406at2759"/>
<gene>
    <name evidence="3" type="ORF">BT96DRAFT_883255</name>
</gene>
<protein>
    <recommendedName>
        <fullName evidence="2">DUF6729 domain-containing protein</fullName>
    </recommendedName>
</protein>
<dbReference type="Gene3D" id="3.30.420.10">
    <property type="entry name" value="Ribonuclease H-like superfamily/Ribonuclease H"/>
    <property type="match status" value="1"/>
</dbReference>
<dbReference type="Proteomes" id="UP000799118">
    <property type="component" value="Unassembled WGS sequence"/>
</dbReference>
<evidence type="ECO:0000259" key="2">
    <source>
        <dbReference type="Pfam" id="PF20499"/>
    </source>
</evidence>
<dbReference type="SUPFAM" id="SSF53098">
    <property type="entry name" value="Ribonuclease H-like"/>
    <property type="match status" value="1"/>
</dbReference>
<dbReference type="GO" id="GO:0003676">
    <property type="term" value="F:nucleic acid binding"/>
    <property type="evidence" value="ECO:0007669"/>
    <property type="project" value="InterPro"/>
</dbReference>
<dbReference type="InterPro" id="IPR036397">
    <property type="entry name" value="RNaseH_sf"/>
</dbReference>
<keyword evidence="4" id="KW-1185">Reference proteome</keyword>
<feature type="domain" description="DUF6729" evidence="2">
    <location>
        <begin position="91"/>
        <end position="291"/>
    </location>
</feature>
<name>A0A6A4HKB1_9AGAR</name>
<feature type="compositionally biased region" description="Basic and acidic residues" evidence="1">
    <location>
        <begin position="17"/>
        <end position="28"/>
    </location>
</feature>
<evidence type="ECO:0000313" key="3">
    <source>
        <dbReference type="EMBL" id="KAE9398130.1"/>
    </source>
</evidence>
<dbReference type="PANTHER" id="PTHR24401">
    <property type="entry name" value="SI:CH211-243P7.3-RELATED"/>
    <property type="match status" value="1"/>
</dbReference>
<dbReference type="InterPro" id="IPR046616">
    <property type="entry name" value="DUF6729"/>
</dbReference>
<proteinExistence type="predicted"/>
<feature type="region of interest" description="Disordered" evidence="1">
    <location>
        <begin position="1"/>
        <end position="50"/>
    </location>
</feature>
<evidence type="ECO:0000256" key="1">
    <source>
        <dbReference type="SAM" id="MobiDB-lite"/>
    </source>
</evidence>
<evidence type="ECO:0000313" key="4">
    <source>
        <dbReference type="Proteomes" id="UP000799118"/>
    </source>
</evidence>
<accession>A0A6A4HKB1</accession>
<dbReference type="EMBL" id="ML769487">
    <property type="protein sequence ID" value="KAE9398130.1"/>
    <property type="molecule type" value="Genomic_DNA"/>
</dbReference>
<dbReference type="AlphaFoldDB" id="A0A6A4HKB1"/>
<feature type="non-terminal residue" evidence="3">
    <location>
        <position position="581"/>
    </location>
</feature>
<dbReference type="PANTHER" id="PTHR24401:SF29">
    <property type="entry name" value="SI:CH211-243P7.3-RELATED"/>
    <property type="match status" value="1"/>
</dbReference>
<reference evidence="3" key="1">
    <citation type="journal article" date="2019" name="Environ. Microbiol.">
        <title>Fungal ecological strategies reflected in gene transcription - a case study of two litter decomposers.</title>
        <authorList>
            <person name="Barbi F."/>
            <person name="Kohler A."/>
            <person name="Barry K."/>
            <person name="Baskaran P."/>
            <person name="Daum C."/>
            <person name="Fauchery L."/>
            <person name="Ihrmark K."/>
            <person name="Kuo A."/>
            <person name="LaButti K."/>
            <person name="Lipzen A."/>
            <person name="Morin E."/>
            <person name="Grigoriev I.V."/>
            <person name="Henrissat B."/>
            <person name="Lindahl B."/>
            <person name="Martin F."/>
        </authorList>
    </citation>
    <scope>NUCLEOTIDE SEQUENCE</scope>
    <source>
        <strain evidence="3">JB14</strain>
    </source>
</reference>
<sequence length="581" mass="65375">MMAEGLGNDDMGEGDFEEHGNEFQDKFNDPVGTLDQGEQEDLVASAAQSQKPKRVTNSYPTWFKDLLTSILAQLKEDRASITGQSRLKVAGTFWFPIKSIWYILQKPHICPTDLFVPQFFVWDPESFLPKNTGIGCPECNEKLHRNGVLNRPRRIVDIDCSFWIIGYNYRCRSCQKSFQSWDHRILVKLPPALAAEFPAHLTWRSGLSLRALGILRSCIQNGMGAHQVAAMFRVQHLLRYDELHHQYLQTIVSQLDRPGQRYEPFLPFDDTSDKGFHGFVPSGQWLRDVYDSLIESHKNSFNQHTAMLTGRICAIDHSHKLAKHIVKVDGTPIFTALLTVTNDKGEIRVCNFVATKSHSQFTDSLKRMRESLELYGHEQPQVFYTDNMADKAMLEECFPSLLESVNPVEKYSQLPLFKIPAEVSVHTLDLSSAMDNALQAIMSDLPVLGGYLVVGFDSEWNVDVSGDGRVRGRGPTAVIQIALQDKILILKIGEQLASRNLPQQLLMFLRESRILKAGRGVNGDLRHLETVSGQGPFSGGLELGAFAKQRFLISDARMSLSDLTAAILGQCLPKNRSERIS</sequence>